<dbReference type="PANTHER" id="PTHR10502:SF102">
    <property type="entry name" value="ANNEXIN B11"/>
    <property type="match status" value="1"/>
</dbReference>
<reference evidence="5 6" key="2">
    <citation type="submission" date="2024-07" db="EMBL/GenBank/DDBJ databases">
        <authorList>
            <person name="Akdeniz Z."/>
        </authorList>
    </citation>
    <scope>NUCLEOTIDE SEQUENCE [LARGE SCALE GENOMIC DNA]</scope>
</reference>
<organism evidence="4">
    <name type="scientific">Hexamita inflata</name>
    <dbReference type="NCBI Taxonomy" id="28002"/>
    <lineage>
        <taxon>Eukaryota</taxon>
        <taxon>Metamonada</taxon>
        <taxon>Diplomonadida</taxon>
        <taxon>Hexamitidae</taxon>
        <taxon>Hexamitinae</taxon>
        <taxon>Hexamita</taxon>
    </lineage>
</organism>
<sequence length="304" mass="35226">MNHHPQQYMIFANEIHQACKGAGTDELRILNVLTQCSMEDLQQVIRAYYVSFGQPISRLLKKETGGKFRDIVLGSFEGRYQYWARKIREAIKGIGTDEKSMIELVLMGNADDWLSIRQEYFKAYTRNVMDDISDDIAKNADWSKLLRGWIFQMRYFRSQPERDAEELYSAVKGAGTDADTFVRILCSTTHEEFAQIVRIYQEKYNRSLRETITKEFTGKSEKAFLLAHDYMLSPAKGCCYILSESFKGFGSCDKSLVDTTVLFRDRYSAEVQHAYEDFGNLAKDIKKDTSKKYEKALLLLWKAQ</sequence>
<comment type="caution">
    <text evidence="4">The sequence shown here is derived from an EMBL/GenBank/DDBJ whole genome shotgun (WGS) entry which is preliminary data.</text>
</comment>
<protein>
    <submittedName>
        <fullName evidence="4">Annexin 2</fullName>
    </submittedName>
    <submittedName>
        <fullName evidence="5">Annexin_2</fullName>
    </submittedName>
</protein>
<dbReference type="PRINTS" id="PR00196">
    <property type="entry name" value="ANNEXIN"/>
</dbReference>
<dbReference type="Proteomes" id="UP001642409">
    <property type="component" value="Unassembled WGS sequence"/>
</dbReference>
<dbReference type="Gene3D" id="1.10.220.10">
    <property type="entry name" value="Annexin"/>
    <property type="match status" value="4"/>
</dbReference>
<comment type="similarity">
    <text evidence="1">Belongs to the annexin family.</text>
</comment>
<dbReference type="PANTHER" id="PTHR10502">
    <property type="entry name" value="ANNEXIN"/>
    <property type="match status" value="1"/>
</dbReference>
<dbReference type="GO" id="GO:0005737">
    <property type="term" value="C:cytoplasm"/>
    <property type="evidence" value="ECO:0007669"/>
    <property type="project" value="TreeGrafter"/>
</dbReference>
<dbReference type="InterPro" id="IPR018502">
    <property type="entry name" value="Annexin_repeat"/>
</dbReference>
<dbReference type="EMBL" id="CAXDID020000372">
    <property type="protein sequence ID" value="CAL6083489.1"/>
    <property type="molecule type" value="Genomic_DNA"/>
</dbReference>
<dbReference type="GO" id="GO:0001786">
    <property type="term" value="F:phosphatidylserine binding"/>
    <property type="evidence" value="ECO:0007669"/>
    <property type="project" value="TreeGrafter"/>
</dbReference>
<gene>
    <name evidence="4" type="ORF">HINF_LOCUS51962</name>
    <name evidence="5" type="ORF">HINF_LOCUS61749</name>
</gene>
<evidence type="ECO:0000313" key="6">
    <source>
        <dbReference type="Proteomes" id="UP001642409"/>
    </source>
</evidence>
<dbReference type="GO" id="GO:0005544">
    <property type="term" value="F:calcium-dependent phospholipid binding"/>
    <property type="evidence" value="ECO:0007669"/>
    <property type="project" value="InterPro"/>
</dbReference>
<name>A0AA86UTK0_9EUKA</name>
<dbReference type="Pfam" id="PF00191">
    <property type="entry name" value="Annexin"/>
    <property type="match status" value="3"/>
</dbReference>
<dbReference type="SMART" id="SM00335">
    <property type="entry name" value="ANX"/>
    <property type="match status" value="2"/>
</dbReference>
<dbReference type="InterPro" id="IPR037104">
    <property type="entry name" value="Annexin_sf"/>
</dbReference>
<accession>A0AA86UTK0</accession>
<reference evidence="4" key="1">
    <citation type="submission" date="2023-06" db="EMBL/GenBank/DDBJ databases">
        <authorList>
            <person name="Kurt Z."/>
        </authorList>
    </citation>
    <scope>NUCLEOTIDE SEQUENCE</scope>
</reference>
<evidence type="ECO:0000313" key="5">
    <source>
        <dbReference type="EMBL" id="CAL6083489.1"/>
    </source>
</evidence>
<dbReference type="SUPFAM" id="SSF47874">
    <property type="entry name" value="Annexin"/>
    <property type="match status" value="1"/>
</dbReference>
<keyword evidence="6" id="KW-1185">Reference proteome</keyword>
<dbReference type="EMBL" id="CATOUU010000974">
    <property type="protein sequence ID" value="CAI9964317.1"/>
    <property type="molecule type" value="Genomic_DNA"/>
</dbReference>
<dbReference type="AlphaFoldDB" id="A0AA86UTK0"/>
<keyword evidence="2" id="KW-0677">Repeat</keyword>
<evidence type="ECO:0000256" key="3">
    <source>
        <dbReference type="ARBA" id="ARBA00023216"/>
    </source>
</evidence>
<evidence type="ECO:0000256" key="2">
    <source>
        <dbReference type="ARBA" id="ARBA00022737"/>
    </source>
</evidence>
<dbReference type="GO" id="GO:0005886">
    <property type="term" value="C:plasma membrane"/>
    <property type="evidence" value="ECO:0007669"/>
    <property type="project" value="TreeGrafter"/>
</dbReference>
<dbReference type="InterPro" id="IPR001464">
    <property type="entry name" value="Annexin"/>
</dbReference>
<dbReference type="GO" id="GO:0005509">
    <property type="term" value="F:calcium ion binding"/>
    <property type="evidence" value="ECO:0007669"/>
    <property type="project" value="InterPro"/>
</dbReference>
<dbReference type="PROSITE" id="PS51897">
    <property type="entry name" value="ANNEXIN_2"/>
    <property type="match status" value="3"/>
</dbReference>
<evidence type="ECO:0000313" key="4">
    <source>
        <dbReference type="EMBL" id="CAI9964317.1"/>
    </source>
</evidence>
<evidence type="ECO:0000256" key="1">
    <source>
        <dbReference type="ARBA" id="ARBA00007831"/>
    </source>
</evidence>
<keyword evidence="3" id="KW-0041">Annexin</keyword>
<proteinExistence type="inferred from homology"/>